<evidence type="ECO:0000259" key="1">
    <source>
        <dbReference type="Pfam" id="PF20283"/>
    </source>
</evidence>
<name>A0ABW1E8U0_9ACTN</name>
<dbReference type="EMBL" id="JBHSOA010000098">
    <property type="protein sequence ID" value="MFC5856254.1"/>
    <property type="molecule type" value="Genomic_DNA"/>
</dbReference>
<proteinExistence type="predicted"/>
<sequence>MADYSANESMLGYLYQARYALHAALSRIQSGSTANVRIEQLDDVSFDSPGTPTEVLQLKYHTDPSTTIPNASADIWKTFRIWLDQPAGYSFSQESPVCRYLITTGRAATGSAAYYLRDQDRDLSKATEILTKTAETSKNDKQQDAYEMFLKLEPTERAALVSTVIVIDSEPLLDDLEADLQKKLYFAASSDKRPAFLRRLEGWWFQRCVQHLRDKTAPPITVAEIQEELELIREEFRRDNLPINPEIFDIVEKEGGDSDYVRQLQLINVTGPRLAGAVSCYVRAFAQRSEWLRDDLLAPGELSRYEERLKEAWRVRFWESREEIGESAAEAEKLKVARALYKWVEQEADIRIREMCRESFVMQGTYHGLADQRIVGWHPDFEARLASLLESEPA</sequence>
<organism evidence="2 3">
    <name type="scientific">Streptomyces chlorus</name>
    <dbReference type="NCBI Taxonomy" id="887452"/>
    <lineage>
        <taxon>Bacteria</taxon>
        <taxon>Bacillati</taxon>
        <taxon>Actinomycetota</taxon>
        <taxon>Actinomycetes</taxon>
        <taxon>Kitasatosporales</taxon>
        <taxon>Streptomycetaceae</taxon>
        <taxon>Streptomyces</taxon>
    </lineage>
</organism>
<dbReference type="Proteomes" id="UP001596180">
    <property type="component" value="Unassembled WGS sequence"/>
</dbReference>
<accession>A0ABW1E8U0</accession>
<feature type="domain" description="ABC-three component systems C-terminal" evidence="1">
    <location>
        <begin position="260"/>
        <end position="384"/>
    </location>
</feature>
<reference evidence="3" key="1">
    <citation type="journal article" date="2019" name="Int. J. Syst. Evol. Microbiol.">
        <title>The Global Catalogue of Microorganisms (GCM) 10K type strain sequencing project: providing services to taxonomists for standard genome sequencing and annotation.</title>
        <authorList>
            <consortium name="The Broad Institute Genomics Platform"/>
            <consortium name="The Broad Institute Genome Sequencing Center for Infectious Disease"/>
            <person name="Wu L."/>
            <person name="Ma J."/>
        </authorList>
    </citation>
    <scope>NUCLEOTIDE SEQUENCE [LARGE SCALE GENOMIC DNA]</scope>
    <source>
        <strain evidence="3">JCM 10411</strain>
    </source>
</reference>
<evidence type="ECO:0000313" key="3">
    <source>
        <dbReference type="Proteomes" id="UP001596180"/>
    </source>
</evidence>
<dbReference type="InterPro" id="IPR046913">
    <property type="entry name" value="ABC-3C_CTD7"/>
</dbReference>
<gene>
    <name evidence="2" type="ORF">ACFPZI_32155</name>
</gene>
<protein>
    <submittedName>
        <fullName evidence="2">ABC-three component system protein</fullName>
    </submittedName>
</protein>
<dbReference type="Pfam" id="PF20283">
    <property type="entry name" value="CTD7"/>
    <property type="match status" value="1"/>
</dbReference>
<dbReference type="RefSeq" id="WP_381370676.1">
    <property type="nucleotide sequence ID" value="NZ_JBHSOA010000098.1"/>
</dbReference>
<evidence type="ECO:0000313" key="2">
    <source>
        <dbReference type="EMBL" id="MFC5856254.1"/>
    </source>
</evidence>
<keyword evidence="3" id="KW-1185">Reference proteome</keyword>
<comment type="caution">
    <text evidence="2">The sequence shown here is derived from an EMBL/GenBank/DDBJ whole genome shotgun (WGS) entry which is preliminary data.</text>
</comment>